<evidence type="ECO:0000313" key="1">
    <source>
        <dbReference type="EMBL" id="QEG15107.1"/>
    </source>
</evidence>
<dbReference type="RefSeq" id="WP_149302452.1">
    <property type="nucleotide sequence ID" value="NZ_CP036353.1"/>
</dbReference>
<keyword evidence="2" id="KW-1185">Reference proteome</keyword>
<dbReference type="GeneID" id="98645602"/>
<gene>
    <name evidence="1" type="ORF">GmarT_09450</name>
</gene>
<dbReference type="EMBL" id="CP042910">
    <property type="protein sequence ID" value="QEG15107.1"/>
    <property type="molecule type" value="Genomic_DNA"/>
</dbReference>
<reference evidence="1 2" key="1">
    <citation type="submission" date="2019-08" db="EMBL/GenBank/DDBJ databases">
        <title>Deep-cultivation of Planctomycetes and their phenomic and genomic characterization uncovers novel biology.</title>
        <authorList>
            <person name="Wiegand S."/>
            <person name="Jogler M."/>
            <person name="Boedeker C."/>
            <person name="Pinto D."/>
            <person name="Vollmers J."/>
            <person name="Rivas-Marin E."/>
            <person name="Kohn T."/>
            <person name="Peeters S.H."/>
            <person name="Heuer A."/>
            <person name="Rast P."/>
            <person name="Oberbeckmann S."/>
            <person name="Bunk B."/>
            <person name="Jeske O."/>
            <person name="Meyerdierks A."/>
            <person name="Storesund J.E."/>
            <person name="Kallscheuer N."/>
            <person name="Luecker S."/>
            <person name="Lage O.M."/>
            <person name="Pohl T."/>
            <person name="Merkel B.J."/>
            <person name="Hornburger P."/>
            <person name="Mueller R.-W."/>
            <person name="Bruemmer F."/>
            <person name="Labrenz M."/>
            <person name="Spormann A.M."/>
            <person name="Op den Camp H."/>
            <person name="Overmann J."/>
            <person name="Amann R."/>
            <person name="Jetten M.S.M."/>
            <person name="Mascher T."/>
            <person name="Medema M.H."/>
            <person name="Devos D.P."/>
            <person name="Kaster A.-K."/>
            <person name="Ovreas L."/>
            <person name="Rohde M."/>
            <person name="Galperin M.Y."/>
            <person name="Jogler C."/>
        </authorList>
    </citation>
    <scope>NUCLEOTIDE SEQUENCE [LARGE SCALE GENOMIC DNA]</scope>
    <source>
        <strain evidence="1 2">DSM 8797</strain>
    </source>
</reference>
<dbReference type="Proteomes" id="UP000322887">
    <property type="component" value="Chromosome"/>
</dbReference>
<name>A0ABX5YH83_9PLAN</name>
<proteinExistence type="predicted"/>
<sequence length="114" mass="12556">MLNSVKALLSVVFLLALISVPLMCETDARRSARSIELIRKHAQTAAEHKDAIATNKKEFTDAWNRTIIYEFGPDVIVGTSSGFDGKIGTDDDIVVVINTSKLKKMPLKLPQAEK</sequence>
<organism evidence="1 2">
    <name type="scientific">Gimesia maris</name>
    <dbReference type="NCBI Taxonomy" id="122"/>
    <lineage>
        <taxon>Bacteria</taxon>
        <taxon>Pseudomonadati</taxon>
        <taxon>Planctomycetota</taxon>
        <taxon>Planctomycetia</taxon>
        <taxon>Planctomycetales</taxon>
        <taxon>Planctomycetaceae</taxon>
        <taxon>Gimesia</taxon>
    </lineage>
</organism>
<accession>A0ABX5YH83</accession>
<protein>
    <submittedName>
        <fullName evidence="1">Uncharacterized protein</fullName>
    </submittedName>
</protein>
<evidence type="ECO:0000313" key="2">
    <source>
        <dbReference type="Proteomes" id="UP000322887"/>
    </source>
</evidence>